<gene>
    <name evidence="2" type="ORF">Tco_0677441</name>
</gene>
<name>A0ABQ4XDJ2_9ASTR</name>
<reference evidence="2" key="2">
    <citation type="submission" date="2022-01" db="EMBL/GenBank/DDBJ databases">
        <authorList>
            <person name="Yamashiro T."/>
            <person name="Shiraishi A."/>
            <person name="Satake H."/>
            <person name="Nakayama K."/>
        </authorList>
    </citation>
    <scope>NUCLEOTIDE SEQUENCE</scope>
</reference>
<feature type="compositionally biased region" description="Basic and acidic residues" evidence="1">
    <location>
        <begin position="36"/>
        <end position="55"/>
    </location>
</feature>
<proteinExistence type="predicted"/>
<evidence type="ECO:0000256" key="1">
    <source>
        <dbReference type="SAM" id="MobiDB-lite"/>
    </source>
</evidence>
<protein>
    <recommendedName>
        <fullName evidence="4">Ty3-gypsy retrotransposon protein</fullName>
    </recommendedName>
</protein>
<comment type="caution">
    <text evidence="2">The sequence shown here is derived from an EMBL/GenBank/DDBJ whole genome shotgun (WGS) entry which is preliminary data.</text>
</comment>
<dbReference type="Proteomes" id="UP001151760">
    <property type="component" value="Unassembled WGS sequence"/>
</dbReference>
<reference evidence="2" key="1">
    <citation type="journal article" date="2022" name="Int. J. Mol. Sci.">
        <title>Draft Genome of Tanacetum Coccineum: Genomic Comparison of Closely Related Tanacetum-Family Plants.</title>
        <authorList>
            <person name="Yamashiro T."/>
            <person name="Shiraishi A."/>
            <person name="Nakayama K."/>
            <person name="Satake H."/>
        </authorList>
    </citation>
    <scope>NUCLEOTIDE SEQUENCE</scope>
</reference>
<organism evidence="2 3">
    <name type="scientific">Tanacetum coccineum</name>
    <dbReference type="NCBI Taxonomy" id="301880"/>
    <lineage>
        <taxon>Eukaryota</taxon>
        <taxon>Viridiplantae</taxon>
        <taxon>Streptophyta</taxon>
        <taxon>Embryophyta</taxon>
        <taxon>Tracheophyta</taxon>
        <taxon>Spermatophyta</taxon>
        <taxon>Magnoliopsida</taxon>
        <taxon>eudicotyledons</taxon>
        <taxon>Gunneridae</taxon>
        <taxon>Pentapetalae</taxon>
        <taxon>asterids</taxon>
        <taxon>campanulids</taxon>
        <taxon>Asterales</taxon>
        <taxon>Asteraceae</taxon>
        <taxon>Asteroideae</taxon>
        <taxon>Anthemideae</taxon>
        <taxon>Anthemidinae</taxon>
        <taxon>Tanacetum</taxon>
    </lineage>
</organism>
<accession>A0ABQ4XDJ2</accession>
<evidence type="ECO:0000313" key="2">
    <source>
        <dbReference type="EMBL" id="GJS62877.1"/>
    </source>
</evidence>
<evidence type="ECO:0008006" key="4">
    <source>
        <dbReference type="Google" id="ProtNLM"/>
    </source>
</evidence>
<dbReference type="EMBL" id="BQNB010009391">
    <property type="protein sequence ID" value="GJS62877.1"/>
    <property type="molecule type" value="Genomic_DNA"/>
</dbReference>
<keyword evidence="3" id="KW-1185">Reference proteome</keyword>
<evidence type="ECO:0000313" key="3">
    <source>
        <dbReference type="Proteomes" id="UP001151760"/>
    </source>
</evidence>
<sequence>MASLPVSNAFGALGDMEGTDKVVILSVIEVKTKEDKEKSKDDLVKDTRKNADPIKRKSCFSPGRKKDTPKRNIVFSPSSIVHYFEIEDMKYVVEDMEQIHVTSLSGNG</sequence>
<feature type="region of interest" description="Disordered" evidence="1">
    <location>
        <begin position="36"/>
        <end position="71"/>
    </location>
</feature>